<dbReference type="PANTHER" id="PTHR43038:SF4">
    <property type="entry name" value="RIBOSOME-ASSOCIATED ATPASE"/>
    <property type="match status" value="1"/>
</dbReference>
<dbReference type="InterPro" id="IPR027417">
    <property type="entry name" value="P-loop_NTPase"/>
</dbReference>
<feature type="transmembrane region" description="Helical" evidence="8">
    <location>
        <begin position="896"/>
        <end position="914"/>
    </location>
</feature>
<sequence>MSIQDVTHRYGKVVALDGISLDVPSGIMVGIVGPDGVGKSTLMALVAGSKKMQQGRVTVLDGDIADARHRRAVGPRIAYMPQGLGKNLYLELSVYDNVDFMARLFGLSPEERKARVPELLAATGLGKFAERPAGKLSGGMKQKVGLCGALVHDPDLLILDEPTTGVDPLSRRQFWSLIDDIRAGRPGMSVIISTAYMDEAQQWDWIVAMDAGRVLATGTPAELMERSGTQNLEQCFIALLPEEKRRGHKEIVIPPRAPGNAELAIEAHGLTRRFGTFTAVDHVTLSIERGEIFGFLGSNGCGKSTTMKMLTGLLPPTEGTAKLFGSSVDAGSMEVRKNLGYMTQAFSLYGELSVQQNLVLHARLYHLPPDKAKARIDELVERFGLGTHLEALAGDLPMGLRQRLSLAVAVLHGPQILILDEPTSGVDPVARDSFWELLIDLSRKQGVTIFVTTHFMNEGMRCDRISLMNAGKVLAADSPQKLIEARNADSLETAFIGYMEDAIAEKARAEDKGATARDATPARAPEAPPPPPPPAQRADRAGLRLRLGRLLAYSHNEAIQILRDKVRLAFAFIGSALLMLVFGFGITTDVENIRFAALDMDQSPESRAYIEQFSSAKPYFALTPPADSSDQALRRLQSDDVSMVLEIPPRFGLDLRRGSGPEVLAQVDGAMTFRGDTVEQYAQAVHNRMLRDPASGFHSASAKKDTANIEERYLYNPTFESVYSIVPSVPALLLLLIPAILMTVSIVREKELGSIINFYVTPTGRLEYLLGKQLPYVVIGMANFFILTALALVVFGVPIKGSFLTLVLCTLFYVAATTGIGMVTSTFTGSQVAAVFVTAILTIVPTIQFSGLLQPVSTLQGGAGVVGSIWPATYYMHASLGAFTKGLGAGLILRDVAFLAVCVPVLLGISVIGLRKQEK</sequence>
<dbReference type="InterPro" id="IPR003439">
    <property type="entry name" value="ABC_transporter-like_ATP-bd"/>
</dbReference>
<feature type="transmembrane region" description="Helical" evidence="8">
    <location>
        <begin position="859"/>
        <end position="876"/>
    </location>
</feature>
<evidence type="ECO:0000313" key="12">
    <source>
        <dbReference type="Proteomes" id="UP001342631"/>
    </source>
</evidence>
<evidence type="ECO:0000259" key="9">
    <source>
        <dbReference type="PROSITE" id="PS50893"/>
    </source>
</evidence>
<evidence type="ECO:0000256" key="7">
    <source>
        <dbReference type="SAM" id="MobiDB-lite"/>
    </source>
</evidence>
<comment type="caution">
    <text evidence="11">The sequence shown here is derived from an EMBL/GenBank/DDBJ whole genome shotgun (WGS) entry which is preliminary data.</text>
</comment>
<dbReference type="InterPro" id="IPR003593">
    <property type="entry name" value="AAA+_ATPase"/>
</dbReference>
<name>A0ABQ6QKE1_9BACT</name>
<dbReference type="Proteomes" id="UP001342631">
    <property type="component" value="Unassembled WGS sequence"/>
</dbReference>
<keyword evidence="6 8" id="KW-0472">Membrane</keyword>
<dbReference type="SUPFAM" id="SSF52540">
    <property type="entry name" value="P-loop containing nucleoside triphosphate hydrolases"/>
    <property type="match status" value="2"/>
</dbReference>
<dbReference type="PROSITE" id="PS50893">
    <property type="entry name" value="ABC_TRANSPORTER_2"/>
    <property type="match status" value="2"/>
</dbReference>
<evidence type="ECO:0000256" key="5">
    <source>
        <dbReference type="ARBA" id="ARBA00022989"/>
    </source>
</evidence>
<dbReference type="PROSITE" id="PS51012">
    <property type="entry name" value="ABC_TM2"/>
    <property type="match status" value="1"/>
</dbReference>
<keyword evidence="4" id="KW-0067">ATP-binding</keyword>
<evidence type="ECO:0000256" key="4">
    <source>
        <dbReference type="ARBA" id="ARBA00022840"/>
    </source>
</evidence>
<dbReference type="EMBL" id="BTTX01000001">
    <property type="protein sequence ID" value="GMU04154.1"/>
    <property type="molecule type" value="Genomic_DNA"/>
</dbReference>
<proteinExistence type="predicted"/>
<evidence type="ECO:0000256" key="6">
    <source>
        <dbReference type="ARBA" id="ARBA00023136"/>
    </source>
</evidence>
<dbReference type="InterPro" id="IPR017871">
    <property type="entry name" value="ABC_transporter-like_CS"/>
</dbReference>
<evidence type="ECO:0000256" key="3">
    <source>
        <dbReference type="ARBA" id="ARBA00022741"/>
    </source>
</evidence>
<feature type="transmembrane region" description="Helical" evidence="8">
    <location>
        <begin position="722"/>
        <end position="747"/>
    </location>
</feature>
<dbReference type="CDD" id="cd03230">
    <property type="entry name" value="ABC_DR_subfamily_A"/>
    <property type="match status" value="1"/>
</dbReference>
<dbReference type="InterPro" id="IPR013525">
    <property type="entry name" value="ABC2_TM"/>
</dbReference>
<feature type="region of interest" description="Disordered" evidence="7">
    <location>
        <begin position="509"/>
        <end position="538"/>
    </location>
</feature>
<protein>
    <submittedName>
        <fullName evidence="11">Ribosome-associated ATPase/putative transporter RbbA</fullName>
    </submittedName>
</protein>
<evidence type="ECO:0000256" key="1">
    <source>
        <dbReference type="ARBA" id="ARBA00004141"/>
    </source>
</evidence>
<feature type="domain" description="ABC transporter" evidence="9">
    <location>
        <begin position="1"/>
        <end position="236"/>
    </location>
</feature>
<feature type="transmembrane region" description="Helical" evidence="8">
    <location>
        <begin position="829"/>
        <end position="847"/>
    </location>
</feature>
<evidence type="ECO:0000256" key="2">
    <source>
        <dbReference type="ARBA" id="ARBA00022692"/>
    </source>
</evidence>
<feature type="transmembrane region" description="Helical" evidence="8">
    <location>
        <begin position="774"/>
        <end position="796"/>
    </location>
</feature>
<dbReference type="Gene3D" id="3.40.50.300">
    <property type="entry name" value="P-loop containing nucleotide triphosphate hydrolases"/>
    <property type="match status" value="2"/>
</dbReference>
<comment type="subcellular location">
    <subcellularLocation>
        <location evidence="1">Membrane</location>
        <topology evidence="1">Multi-pass membrane protein</topology>
    </subcellularLocation>
</comment>
<dbReference type="Pfam" id="PF00005">
    <property type="entry name" value="ABC_tran"/>
    <property type="match status" value="2"/>
</dbReference>
<feature type="compositionally biased region" description="Pro residues" evidence="7">
    <location>
        <begin position="526"/>
        <end position="535"/>
    </location>
</feature>
<dbReference type="InterPro" id="IPR047651">
    <property type="entry name" value="ABC2_perm_RbbA"/>
</dbReference>
<feature type="transmembrane region" description="Helical" evidence="8">
    <location>
        <begin position="803"/>
        <end position="823"/>
    </location>
</feature>
<keyword evidence="3" id="KW-0547">Nucleotide-binding</keyword>
<evidence type="ECO:0000259" key="10">
    <source>
        <dbReference type="PROSITE" id="PS51012"/>
    </source>
</evidence>
<keyword evidence="12" id="KW-1185">Reference proteome</keyword>
<feature type="compositionally biased region" description="Low complexity" evidence="7">
    <location>
        <begin position="516"/>
        <end position="525"/>
    </location>
</feature>
<keyword evidence="5 8" id="KW-1133">Transmembrane helix</keyword>
<organism evidence="11 12">
    <name type="scientific">Corallococcus caeni</name>
    <dbReference type="NCBI Taxonomy" id="3082388"/>
    <lineage>
        <taxon>Bacteria</taxon>
        <taxon>Pseudomonadati</taxon>
        <taxon>Myxococcota</taxon>
        <taxon>Myxococcia</taxon>
        <taxon>Myxococcales</taxon>
        <taxon>Cystobacterineae</taxon>
        <taxon>Myxococcaceae</taxon>
        <taxon>Corallococcus</taxon>
    </lineage>
</organism>
<feature type="transmembrane region" description="Helical" evidence="8">
    <location>
        <begin position="568"/>
        <end position="586"/>
    </location>
</feature>
<accession>A0ABQ6QKE1</accession>
<dbReference type="PROSITE" id="PS00211">
    <property type="entry name" value="ABC_TRANSPORTER_1"/>
    <property type="match status" value="1"/>
</dbReference>
<dbReference type="SMART" id="SM00382">
    <property type="entry name" value="AAA"/>
    <property type="match status" value="2"/>
</dbReference>
<gene>
    <name evidence="11" type="primary">rbbA</name>
    <name evidence="11" type="ORF">ASNO1_04060</name>
</gene>
<reference evidence="11 12" key="1">
    <citation type="journal article" date="2024" name="Arch. Microbiol.">
        <title>Corallococcus caeni sp. nov., a novel myxobacterium isolated from activated sludge.</title>
        <authorList>
            <person name="Tomita S."/>
            <person name="Nakai R."/>
            <person name="Kuroda K."/>
            <person name="Kurashita H."/>
            <person name="Hatamoto M."/>
            <person name="Yamaguchi T."/>
            <person name="Narihiro T."/>
        </authorList>
    </citation>
    <scope>NUCLEOTIDE SEQUENCE [LARGE SCALE GENOMIC DNA]</scope>
    <source>
        <strain evidence="11 12">NO1</strain>
    </source>
</reference>
<keyword evidence="2 8" id="KW-0812">Transmembrane</keyword>
<feature type="domain" description="ABC transporter" evidence="9">
    <location>
        <begin position="265"/>
        <end position="495"/>
    </location>
</feature>
<evidence type="ECO:0000256" key="8">
    <source>
        <dbReference type="SAM" id="Phobius"/>
    </source>
</evidence>
<feature type="domain" description="ABC transmembrane type-2" evidence="10">
    <location>
        <begin position="679"/>
        <end position="917"/>
    </location>
</feature>
<dbReference type="NCBIfam" id="NF033858">
    <property type="entry name" value="ABC2_perm_RbbA"/>
    <property type="match status" value="1"/>
</dbReference>
<evidence type="ECO:0000313" key="11">
    <source>
        <dbReference type="EMBL" id="GMU04154.1"/>
    </source>
</evidence>
<dbReference type="Gene3D" id="3.40.1710.10">
    <property type="entry name" value="abc type-2 transporter like domain"/>
    <property type="match status" value="1"/>
</dbReference>
<dbReference type="InterPro" id="IPR047817">
    <property type="entry name" value="ABC2_TM_bact-type"/>
</dbReference>
<dbReference type="Pfam" id="PF12698">
    <property type="entry name" value="ABC2_membrane_3"/>
    <property type="match status" value="1"/>
</dbReference>
<dbReference type="PANTHER" id="PTHR43038">
    <property type="entry name" value="ATP-BINDING CASSETTE, SUB-FAMILY H, MEMBER 1"/>
    <property type="match status" value="1"/>
</dbReference>